<dbReference type="Gene3D" id="3.50.50.60">
    <property type="entry name" value="FAD/NAD(P)-binding domain"/>
    <property type="match status" value="1"/>
</dbReference>
<dbReference type="Pfam" id="PF01494">
    <property type="entry name" value="FAD_binding_3"/>
    <property type="match status" value="1"/>
</dbReference>
<name>A0A0B7KGM5_BIOOC</name>
<dbReference type="PANTHER" id="PTHR47356:SF2">
    <property type="entry name" value="FAD-BINDING DOMAIN-CONTAINING PROTEIN-RELATED"/>
    <property type="match status" value="1"/>
</dbReference>
<evidence type="ECO:0000256" key="1">
    <source>
        <dbReference type="ARBA" id="ARBA00001974"/>
    </source>
</evidence>
<dbReference type="SUPFAM" id="SSF51905">
    <property type="entry name" value="FAD/NAD(P)-binding domain"/>
    <property type="match status" value="1"/>
</dbReference>
<sequence length="462" mass="50722">MSTPFKVAIVGGGMTGLVAALTLDRVGIDFFLVEAYPDVNPDVGASIALYPNFQRVLDQLGVLDHVLAESEELCTLSCRDGNGRPMYTHHVAEAIHAQTGYGIATFKRSQLLRILHENLSAEGKAKVHGSQRVTRIEELPGDEEGVRLHFEGGQTRDADVVIGADGTHSIVRSEMWRLAQQTDPKAFIGDQREDMTTEFGAVFGLSHNTGDLRTDYAYQISSQDMTIGLFGGQNGEALWFLFFKVTDENSPGRKSAAEIPTWTKEQGAEICSKYFDVKLSDGTTFGDVYNNAYRITTHACPMHTLRRWTAGRLICLGDSVARANPILAQGGAQGAESVLMLVDRLKAELENKNKQQHKQTSSESDSDDESPVYDVKLSNSEVEKLLTGVAEEREPRVRGFIADSQKIMRISAWSGWLFRLVGKYIAPWLPTWVIVAQALVPWKGAYLSSSLPAPSKKPAGSA</sequence>
<comment type="cofactor">
    <cofactor evidence="1">
        <name>FAD</name>
        <dbReference type="ChEBI" id="CHEBI:57692"/>
    </cofactor>
</comment>
<gene>
    <name evidence="9" type="ORF">BN869_000010133_1</name>
</gene>
<evidence type="ECO:0000259" key="8">
    <source>
        <dbReference type="Pfam" id="PF01494"/>
    </source>
</evidence>
<dbReference type="AlphaFoldDB" id="A0A0B7KGM5"/>
<keyword evidence="3" id="KW-0285">Flavoprotein</keyword>
<evidence type="ECO:0000256" key="4">
    <source>
        <dbReference type="ARBA" id="ARBA00022827"/>
    </source>
</evidence>
<keyword evidence="4" id="KW-0274">FAD</keyword>
<evidence type="ECO:0000256" key="2">
    <source>
        <dbReference type="ARBA" id="ARBA00007992"/>
    </source>
</evidence>
<dbReference type="GO" id="GO:0004497">
    <property type="term" value="F:monooxygenase activity"/>
    <property type="evidence" value="ECO:0007669"/>
    <property type="project" value="UniProtKB-KW"/>
</dbReference>
<keyword evidence="6" id="KW-0503">Monooxygenase</keyword>
<evidence type="ECO:0000256" key="6">
    <source>
        <dbReference type="ARBA" id="ARBA00023033"/>
    </source>
</evidence>
<reference evidence="9" key="1">
    <citation type="submission" date="2015-01" db="EMBL/GenBank/DDBJ databases">
        <authorList>
            <person name="Durling Mikael"/>
        </authorList>
    </citation>
    <scope>NUCLEOTIDE SEQUENCE</scope>
</reference>
<evidence type="ECO:0000256" key="7">
    <source>
        <dbReference type="SAM" id="MobiDB-lite"/>
    </source>
</evidence>
<proteinExistence type="inferred from homology"/>
<evidence type="ECO:0000256" key="5">
    <source>
        <dbReference type="ARBA" id="ARBA00023002"/>
    </source>
</evidence>
<dbReference type="PRINTS" id="PR00420">
    <property type="entry name" value="RNGMNOXGNASE"/>
</dbReference>
<keyword evidence="5" id="KW-0560">Oxidoreductase</keyword>
<dbReference type="InterPro" id="IPR002938">
    <property type="entry name" value="FAD-bd"/>
</dbReference>
<evidence type="ECO:0000313" key="9">
    <source>
        <dbReference type="EMBL" id="CEO54075.1"/>
    </source>
</evidence>
<comment type="similarity">
    <text evidence="2">Belongs to the paxM FAD-dependent monooxygenase family.</text>
</comment>
<feature type="region of interest" description="Disordered" evidence="7">
    <location>
        <begin position="351"/>
        <end position="373"/>
    </location>
</feature>
<dbReference type="PANTHER" id="PTHR47356">
    <property type="entry name" value="FAD-DEPENDENT MONOOXYGENASE ASQG-RELATED"/>
    <property type="match status" value="1"/>
</dbReference>
<evidence type="ECO:0000256" key="3">
    <source>
        <dbReference type="ARBA" id="ARBA00022630"/>
    </source>
</evidence>
<dbReference type="EMBL" id="CDPU01000040">
    <property type="protein sequence ID" value="CEO54075.1"/>
    <property type="molecule type" value="Genomic_DNA"/>
</dbReference>
<accession>A0A0B7KGM5</accession>
<organism evidence="9">
    <name type="scientific">Bionectria ochroleuca</name>
    <name type="common">Gliocladium roseum</name>
    <dbReference type="NCBI Taxonomy" id="29856"/>
    <lineage>
        <taxon>Eukaryota</taxon>
        <taxon>Fungi</taxon>
        <taxon>Dikarya</taxon>
        <taxon>Ascomycota</taxon>
        <taxon>Pezizomycotina</taxon>
        <taxon>Sordariomycetes</taxon>
        <taxon>Hypocreomycetidae</taxon>
        <taxon>Hypocreales</taxon>
        <taxon>Bionectriaceae</taxon>
        <taxon>Clonostachys</taxon>
    </lineage>
</organism>
<dbReference type="InterPro" id="IPR050562">
    <property type="entry name" value="FAD_mOase_fung"/>
</dbReference>
<dbReference type="InterPro" id="IPR036188">
    <property type="entry name" value="FAD/NAD-bd_sf"/>
</dbReference>
<feature type="domain" description="FAD-binding" evidence="8">
    <location>
        <begin position="6"/>
        <end position="175"/>
    </location>
</feature>
<protein>
    <recommendedName>
        <fullName evidence="8">FAD-binding domain-containing protein</fullName>
    </recommendedName>
</protein>
<dbReference type="GO" id="GO:0071949">
    <property type="term" value="F:FAD binding"/>
    <property type="evidence" value="ECO:0007669"/>
    <property type="project" value="InterPro"/>
</dbReference>